<comment type="caution">
    <text evidence="1">The sequence shown here is derived from an EMBL/GenBank/DDBJ whole genome shotgun (WGS) entry which is preliminary data.</text>
</comment>
<gene>
    <name evidence="1" type="ORF">BC938DRAFT_477641</name>
</gene>
<dbReference type="Proteomes" id="UP000274822">
    <property type="component" value="Unassembled WGS sequence"/>
</dbReference>
<evidence type="ECO:0000313" key="2">
    <source>
        <dbReference type="Proteomes" id="UP000274822"/>
    </source>
</evidence>
<dbReference type="AlphaFoldDB" id="A0A433P8J2"/>
<accession>A0A433P8J2</accession>
<organism evidence="1 2">
    <name type="scientific">Jimgerdemannia flammicorona</name>
    <dbReference type="NCBI Taxonomy" id="994334"/>
    <lineage>
        <taxon>Eukaryota</taxon>
        <taxon>Fungi</taxon>
        <taxon>Fungi incertae sedis</taxon>
        <taxon>Mucoromycota</taxon>
        <taxon>Mucoromycotina</taxon>
        <taxon>Endogonomycetes</taxon>
        <taxon>Endogonales</taxon>
        <taxon>Endogonaceae</taxon>
        <taxon>Jimgerdemannia</taxon>
    </lineage>
</organism>
<proteinExistence type="predicted"/>
<dbReference type="EMBL" id="RBNJ01028689">
    <property type="protein sequence ID" value="RUS13846.1"/>
    <property type="molecule type" value="Genomic_DNA"/>
</dbReference>
<evidence type="ECO:0000313" key="1">
    <source>
        <dbReference type="EMBL" id="RUS13846.1"/>
    </source>
</evidence>
<sequence>MLSVLSRRLVSSRAFAFSPVVANQVARVRYYSAEAQDIHTRLKSDVKIFMRSKTQPDLNVVKGILSDITYASKATANAK</sequence>
<name>A0A433P8J2_9FUNG</name>
<reference evidence="1 2" key="1">
    <citation type="journal article" date="2018" name="New Phytol.">
        <title>Phylogenomics of Endogonaceae and evolution of mycorrhizas within Mucoromycota.</title>
        <authorList>
            <person name="Chang Y."/>
            <person name="Desiro A."/>
            <person name="Na H."/>
            <person name="Sandor L."/>
            <person name="Lipzen A."/>
            <person name="Clum A."/>
            <person name="Barry K."/>
            <person name="Grigoriev I.V."/>
            <person name="Martin F.M."/>
            <person name="Stajich J.E."/>
            <person name="Smith M.E."/>
            <person name="Bonito G."/>
            <person name="Spatafora J.W."/>
        </authorList>
    </citation>
    <scope>NUCLEOTIDE SEQUENCE [LARGE SCALE GENOMIC DNA]</scope>
    <source>
        <strain evidence="1 2">AD002</strain>
    </source>
</reference>
<feature type="non-terminal residue" evidence="1">
    <location>
        <position position="79"/>
    </location>
</feature>
<keyword evidence="2" id="KW-1185">Reference proteome</keyword>
<protein>
    <submittedName>
        <fullName evidence="1">Uncharacterized protein</fullName>
    </submittedName>
</protein>